<dbReference type="SUPFAM" id="SSF49265">
    <property type="entry name" value="Fibronectin type III"/>
    <property type="match status" value="2"/>
</dbReference>
<evidence type="ECO:0000313" key="5">
    <source>
        <dbReference type="Proteomes" id="UP001283361"/>
    </source>
</evidence>
<dbReference type="SMART" id="SM00181">
    <property type="entry name" value="EGF"/>
    <property type="match status" value="4"/>
</dbReference>
<evidence type="ECO:0000259" key="3">
    <source>
        <dbReference type="PROSITE" id="PS50853"/>
    </source>
</evidence>
<dbReference type="InterPro" id="IPR036116">
    <property type="entry name" value="FN3_sf"/>
</dbReference>
<dbReference type="PANTHER" id="PTHR39069:SF8">
    <property type="entry name" value="FI17111P1"/>
    <property type="match status" value="1"/>
</dbReference>
<dbReference type="Gene3D" id="2.60.40.10">
    <property type="entry name" value="Immunoglobulins"/>
    <property type="match status" value="3"/>
</dbReference>
<dbReference type="EMBL" id="JAWDGP010004766">
    <property type="protein sequence ID" value="KAK3762034.1"/>
    <property type="molecule type" value="Genomic_DNA"/>
</dbReference>
<comment type="caution">
    <text evidence="4">The sequence shown here is derived from an EMBL/GenBank/DDBJ whole genome shotgun (WGS) entry which is preliminary data.</text>
</comment>
<feature type="domain" description="Fibronectin type-III" evidence="3">
    <location>
        <begin position="244"/>
        <end position="339"/>
    </location>
</feature>
<dbReference type="InterPro" id="IPR003961">
    <property type="entry name" value="FN3_dom"/>
</dbReference>
<dbReference type="Pfam" id="PF01683">
    <property type="entry name" value="EB"/>
    <property type="match status" value="1"/>
</dbReference>
<protein>
    <recommendedName>
        <fullName evidence="3">Fibronectin type-III domain-containing protein</fullName>
    </recommendedName>
</protein>
<dbReference type="Gene3D" id="3.30.70.1820">
    <property type="entry name" value="L1 transposable element, RRM domain"/>
    <property type="match status" value="1"/>
</dbReference>
<dbReference type="SMART" id="SM00289">
    <property type="entry name" value="WR1"/>
    <property type="match status" value="3"/>
</dbReference>
<dbReference type="PROSITE" id="PS50853">
    <property type="entry name" value="FN3"/>
    <property type="match status" value="1"/>
</dbReference>
<keyword evidence="1" id="KW-0175">Coiled coil</keyword>
<dbReference type="Proteomes" id="UP001283361">
    <property type="component" value="Unassembled WGS sequence"/>
</dbReference>
<feature type="coiled-coil region" evidence="1">
    <location>
        <begin position="714"/>
        <end position="811"/>
    </location>
</feature>
<dbReference type="InterPro" id="IPR006149">
    <property type="entry name" value="EB_dom"/>
</dbReference>
<name>A0AAE0Z370_9GAST</name>
<feature type="region of interest" description="Disordered" evidence="2">
    <location>
        <begin position="509"/>
        <end position="530"/>
    </location>
</feature>
<evidence type="ECO:0000256" key="1">
    <source>
        <dbReference type="SAM" id="Coils"/>
    </source>
</evidence>
<dbReference type="InterPro" id="IPR000742">
    <property type="entry name" value="EGF"/>
</dbReference>
<accession>A0AAE0Z370</accession>
<dbReference type="SMART" id="SM00060">
    <property type="entry name" value="FN3"/>
    <property type="match status" value="3"/>
</dbReference>
<organism evidence="4 5">
    <name type="scientific">Elysia crispata</name>
    <name type="common">lettuce slug</name>
    <dbReference type="NCBI Taxonomy" id="231223"/>
    <lineage>
        <taxon>Eukaryota</taxon>
        <taxon>Metazoa</taxon>
        <taxon>Spiralia</taxon>
        <taxon>Lophotrochozoa</taxon>
        <taxon>Mollusca</taxon>
        <taxon>Gastropoda</taxon>
        <taxon>Heterobranchia</taxon>
        <taxon>Euthyneura</taxon>
        <taxon>Panpulmonata</taxon>
        <taxon>Sacoglossa</taxon>
        <taxon>Placobranchoidea</taxon>
        <taxon>Plakobranchidae</taxon>
        <taxon>Elysia</taxon>
    </lineage>
</organism>
<dbReference type="CDD" id="cd00063">
    <property type="entry name" value="FN3"/>
    <property type="match status" value="3"/>
</dbReference>
<dbReference type="Pfam" id="PF00041">
    <property type="entry name" value="fn3"/>
    <property type="match status" value="3"/>
</dbReference>
<dbReference type="InterPro" id="IPR013783">
    <property type="entry name" value="Ig-like_fold"/>
</dbReference>
<evidence type="ECO:0000313" key="4">
    <source>
        <dbReference type="EMBL" id="KAK3762034.1"/>
    </source>
</evidence>
<evidence type="ECO:0000256" key="2">
    <source>
        <dbReference type="SAM" id="MobiDB-lite"/>
    </source>
</evidence>
<proteinExistence type="predicted"/>
<sequence length="944" mass="105742">MTTGCFSVFFYKCFTVLISERKIGESCNVNETCHEGFECRDDTNNGSVCQCPSDYYEQNDTTCAPKGKIEDSCNGNHTCHENLVCFQNETTNSSVCQCPSDSYKLNDTACTPKRKIGESCNVNETCHEGFECRDDTNNGSVCQCPSDYYEQNDTTCAPKRKIGESCNVNETCHEGLECRDDTNNGSVCQCPSDYYEQNDTTCAPKKRHGDSCNESLECISSLTCLEKVCRCQSKERFSGNSCYSVDDFQVTNITSTSTSDSVMLTWQTKKHGLSVDYSITIDPTPSADTTIPANFSGGTVDGLTPGTKYTFTIISTIKEDNVYPETTTNKTYEVVTKQQHAGFCNESVECISSLTCLGKVCRCQSEERFSGNSCYSVDDFQVTNITSTSTSDSVMLTWQTKKHGLSVDYSITIDPTPSADRTIPANFSGGTVDGLTSGTKYTFTIISTIKEDNVYPEMTTNKEYDVVTRANSDAIGALQGRIDLIEDSLEQQERYSRRENIILHGVPEDKKRKSYDHEEETQKPVSPICGEPSDDDYIYRNITDDKILNSPISEDEVRQGIKSLKNNKSPGPEQQHAGPCNESLECISSLTCLEKVCRCPSEERFSGNSCYRVDAFQVTNITSTSTSDSVMLTWQTKKHELSVAYNITIDPTPSADTTITANFSGGTVDGLTPGTNYKFTIISTIMGDDVYPETTTNKTYECGDVELNPRPTIEAQLTDRNKNIEDKFEKLHNEICGLGFEMRKMATALEVVTLSVNSIKEEIRDLRENINKVYEKQEHLQLDTETNAAGSDKLELQLEALSNSVEKQEQYSRRENLILHGIKEEADESTEKSRVAVVALLNRTVTTKHWREEDFLRAHKLGRIHNSSETPRPLIVRFMHHFDKLKVLRARDKLKETGIGVAYDLTLHQRTELAKLRKQGKSAYNKNRTLIIQYPSTERNKKIT</sequence>
<reference evidence="4" key="1">
    <citation type="journal article" date="2023" name="G3 (Bethesda)">
        <title>A reference genome for the long-term kleptoplast-retaining sea slug Elysia crispata morphotype clarki.</title>
        <authorList>
            <person name="Eastman K.E."/>
            <person name="Pendleton A.L."/>
            <person name="Shaikh M.A."/>
            <person name="Suttiyut T."/>
            <person name="Ogas R."/>
            <person name="Tomko P."/>
            <person name="Gavelis G."/>
            <person name="Widhalm J.R."/>
            <person name="Wisecaver J.H."/>
        </authorList>
    </citation>
    <scope>NUCLEOTIDE SEQUENCE</scope>
    <source>
        <strain evidence="4">ECLA1</strain>
    </source>
</reference>
<dbReference type="AlphaFoldDB" id="A0AAE0Z370"/>
<keyword evidence="5" id="KW-1185">Reference proteome</keyword>
<gene>
    <name evidence="4" type="ORF">RRG08_059646</name>
</gene>
<dbReference type="InterPro" id="IPR006150">
    <property type="entry name" value="Cys_repeat_1"/>
</dbReference>
<dbReference type="PANTHER" id="PTHR39069">
    <property type="entry name" value="ECDYSONE-INDUCIBLE GENE E1, ISOFORM A"/>
    <property type="match status" value="1"/>
</dbReference>